<gene>
    <name evidence="1" type="ORF">BpHYR1_025799</name>
</gene>
<protein>
    <submittedName>
        <fullName evidence="1">Uncharacterized protein</fullName>
    </submittedName>
</protein>
<sequence>MLNDFFSDFCENLNLISIYLFLILIRKHQTSSIHQFNISINLQKLKSVYSVDSCNIIYPCADN</sequence>
<proteinExistence type="predicted"/>
<dbReference type="AlphaFoldDB" id="A0A3M7RUN6"/>
<name>A0A3M7RUN6_BRAPC</name>
<accession>A0A3M7RUN6</accession>
<dbReference type="EMBL" id="REGN01002608">
    <property type="protein sequence ID" value="RNA27048.1"/>
    <property type="molecule type" value="Genomic_DNA"/>
</dbReference>
<organism evidence="1 2">
    <name type="scientific">Brachionus plicatilis</name>
    <name type="common">Marine rotifer</name>
    <name type="synonym">Brachionus muelleri</name>
    <dbReference type="NCBI Taxonomy" id="10195"/>
    <lineage>
        <taxon>Eukaryota</taxon>
        <taxon>Metazoa</taxon>
        <taxon>Spiralia</taxon>
        <taxon>Gnathifera</taxon>
        <taxon>Rotifera</taxon>
        <taxon>Eurotatoria</taxon>
        <taxon>Monogononta</taxon>
        <taxon>Pseudotrocha</taxon>
        <taxon>Ploima</taxon>
        <taxon>Brachionidae</taxon>
        <taxon>Brachionus</taxon>
    </lineage>
</organism>
<keyword evidence="2" id="KW-1185">Reference proteome</keyword>
<evidence type="ECO:0000313" key="1">
    <source>
        <dbReference type="EMBL" id="RNA27048.1"/>
    </source>
</evidence>
<evidence type="ECO:0000313" key="2">
    <source>
        <dbReference type="Proteomes" id="UP000276133"/>
    </source>
</evidence>
<dbReference type="Proteomes" id="UP000276133">
    <property type="component" value="Unassembled WGS sequence"/>
</dbReference>
<comment type="caution">
    <text evidence="1">The sequence shown here is derived from an EMBL/GenBank/DDBJ whole genome shotgun (WGS) entry which is preliminary data.</text>
</comment>
<reference evidence="1 2" key="1">
    <citation type="journal article" date="2018" name="Sci. Rep.">
        <title>Genomic signatures of local adaptation to the degree of environmental predictability in rotifers.</title>
        <authorList>
            <person name="Franch-Gras L."/>
            <person name="Hahn C."/>
            <person name="Garcia-Roger E.M."/>
            <person name="Carmona M.J."/>
            <person name="Serra M."/>
            <person name="Gomez A."/>
        </authorList>
    </citation>
    <scope>NUCLEOTIDE SEQUENCE [LARGE SCALE GENOMIC DNA]</scope>
    <source>
        <strain evidence="1">HYR1</strain>
    </source>
</reference>